<keyword evidence="1" id="KW-0472">Membrane</keyword>
<evidence type="ECO:0000256" key="1">
    <source>
        <dbReference type="SAM" id="Phobius"/>
    </source>
</evidence>
<evidence type="ECO:0000313" key="2">
    <source>
        <dbReference type="EMBL" id="ATE56049.1"/>
    </source>
</evidence>
<dbReference type="Proteomes" id="UP000218505">
    <property type="component" value="Chromosome"/>
</dbReference>
<name>A0A290ZAN6_9PSEU</name>
<keyword evidence="1" id="KW-1133">Transmembrane helix</keyword>
<dbReference type="RefSeq" id="WP_096495876.1">
    <property type="nucleotide sequence ID" value="NZ_CP023445.1"/>
</dbReference>
<feature type="transmembrane region" description="Helical" evidence="1">
    <location>
        <begin position="75"/>
        <end position="95"/>
    </location>
</feature>
<feature type="transmembrane region" description="Helical" evidence="1">
    <location>
        <begin position="40"/>
        <end position="63"/>
    </location>
</feature>
<dbReference type="EMBL" id="CP023445">
    <property type="protein sequence ID" value="ATE56049.1"/>
    <property type="molecule type" value="Genomic_DNA"/>
</dbReference>
<evidence type="ECO:0000313" key="3">
    <source>
        <dbReference type="Proteomes" id="UP000218505"/>
    </source>
</evidence>
<protein>
    <recommendedName>
        <fullName evidence="4">Integral membrane protein</fullName>
    </recommendedName>
</protein>
<accession>A0A290ZAN6</accession>
<dbReference type="KEGG" id="apre:CNX65_24540"/>
<keyword evidence="1" id="KW-0812">Transmembrane</keyword>
<gene>
    <name evidence="2" type="ORF">CNX65_24540</name>
</gene>
<sequence length="127" mass="13067">MIDWLATATIAAALLAAGWAVLLAVLDKPLTLEDWTTLGVAALVVSQEVALLAQTVVGAVLLAGDGHEAVSGATFFGYLLTALLLLPLAGFWSIVDRSRSGASVLAVGCLTTAVMVVRLNQIWAGHA</sequence>
<dbReference type="AlphaFoldDB" id="A0A290ZAN6"/>
<feature type="transmembrane region" description="Helical" evidence="1">
    <location>
        <begin position="101"/>
        <end position="119"/>
    </location>
</feature>
<evidence type="ECO:0008006" key="4">
    <source>
        <dbReference type="Google" id="ProtNLM"/>
    </source>
</evidence>
<keyword evidence="3" id="KW-1185">Reference proteome</keyword>
<reference evidence="2" key="1">
    <citation type="submission" date="2017-09" db="EMBL/GenBank/DDBJ databases">
        <title>Complete Genome Sequence of ansamitocin-producing Bacterium Actinosynnema pretiosum X47.</title>
        <authorList>
            <person name="Cao G."/>
            <person name="Zong G."/>
            <person name="Zhong C."/>
            <person name="Fu J."/>
        </authorList>
    </citation>
    <scope>NUCLEOTIDE SEQUENCE [LARGE SCALE GENOMIC DNA]</scope>
    <source>
        <strain evidence="2">X47</strain>
    </source>
</reference>
<organism evidence="2 3">
    <name type="scientific">Actinosynnema pretiosum</name>
    <dbReference type="NCBI Taxonomy" id="42197"/>
    <lineage>
        <taxon>Bacteria</taxon>
        <taxon>Bacillati</taxon>
        <taxon>Actinomycetota</taxon>
        <taxon>Actinomycetes</taxon>
        <taxon>Pseudonocardiales</taxon>
        <taxon>Pseudonocardiaceae</taxon>
        <taxon>Actinosynnema</taxon>
    </lineage>
</organism>
<proteinExistence type="predicted"/>